<proteinExistence type="predicted"/>
<keyword evidence="2" id="KW-1185">Reference proteome</keyword>
<comment type="caution">
    <text evidence="1">The sequence shown here is derived from an EMBL/GenBank/DDBJ whole genome shotgun (WGS) entry which is preliminary data.</text>
</comment>
<protein>
    <submittedName>
        <fullName evidence="1">Uncharacterized protein</fullName>
    </submittedName>
</protein>
<name>A0AAN5C6V9_9BILA</name>
<gene>
    <name evidence="1" type="ORF">PMAYCL1PPCAC_03095</name>
</gene>
<feature type="non-terminal residue" evidence="1">
    <location>
        <position position="1"/>
    </location>
</feature>
<accession>A0AAN5C6V9</accession>
<dbReference type="AlphaFoldDB" id="A0AAN5C6V9"/>
<dbReference type="Proteomes" id="UP001328107">
    <property type="component" value="Unassembled WGS sequence"/>
</dbReference>
<evidence type="ECO:0000313" key="1">
    <source>
        <dbReference type="EMBL" id="GMR32900.1"/>
    </source>
</evidence>
<dbReference type="EMBL" id="BTRK01000001">
    <property type="protein sequence ID" value="GMR32900.1"/>
    <property type="molecule type" value="Genomic_DNA"/>
</dbReference>
<reference evidence="2" key="1">
    <citation type="submission" date="2022-10" db="EMBL/GenBank/DDBJ databases">
        <title>Genome assembly of Pristionchus species.</title>
        <authorList>
            <person name="Yoshida K."/>
            <person name="Sommer R.J."/>
        </authorList>
    </citation>
    <scope>NUCLEOTIDE SEQUENCE [LARGE SCALE GENOMIC DNA]</scope>
    <source>
        <strain evidence="2">RS5460</strain>
    </source>
</reference>
<sequence length="232" mass="27927">RRRRSIDDGSSGLLRMQELRPRAAQYAYMQQVRQAQQLQQIQQARMYLQQQALLRQAMYARARQEMAWKQLRMEQNRRATLYQNYPPQTLSSYAYAPRHAIDSFPTPAIPQSIRRMKRSIQYGPSRVNDVYENDDGKKTWKNFEIDPNASVTMPREEFVRMMKHQRMQQLRVRAAQYAYMQQVRQAQQMQQMQQARVYLQQQALLRQAMYARAKQEMAWKQMQSQYGRFQSL</sequence>
<organism evidence="1 2">
    <name type="scientific">Pristionchus mayeri</name>
    <dbReference type="NCBI Taxonomy" id="1317129"/>
    <lineage>
        <taxon>Eukaryota</taxon>
        <taxon>Metazoa</taxon>
        <taxon>Ecdysozoa</taxon>
        <taxon>Nematoda</taxon>
        <taxon>Chromadorea</taxon>
        <taxon>Rhabditida</taxon>
        <taxon>Rhabditina</taxon>
        <taxon>Diplogasteromorpha</taxon>
        <taxon>Diplogasteroidea</taxon>
        <taxon>Neodiplogasteridae</taxon>
        <taxon>Pristionchus</taxon>
    </lineage>
</organism>
<feature type="non-terminal residue" evidence="1">
    <location>
        <position position="232"/>
    </location>
</feature>
<evidence type="ECO:0000313" key="2">
    <source>
        <dbReference type="Proteomes" id="UP001328107"/>
    </source>
</evidence>